<accession>A0A2S7DD67</accession>
<name>A0A2S7DD67_9XANT</name>
<organism evidence="1 2">
    <name type="scientific">Xanthomonas melonis</name>
    <dbReference type="NCBI Taxonomy" id="56456"/>
    <lineage>
        <taxon>Bacteria</taxon>
        <taxon>Pseudomonadati</taxon>
        <taxon>Pseudomonadota</taxon>
        <taxon>Gammaproteobacteria</taxon>
        <taxon>Lysobacterales</taxon>
        <taxon>Lysobacteraceae</taxon>
        <taxon>Xanthomonas</taxon>
    </lineage>
</organism>
<comment type="caution">
    <text evidence="1">The sequence shown here is derived from an EMBL/GenBank/DDBJ whole genome shotgun (WGS) entry which is preliminary data.</text>
</comment>
<evidence type="ECO:0008006" key="3">
    <source>
        <dbReference type="Google" id="ProtNLM"/>
    </source>
</evidence>
<evidence type="ECO:0000313" key="2">
    <source>
        <dbReference type="Proteomes" id="UP000239865"/>
    </source>
</evidence>
<sequence>MARPSIAPDRKTVRTSVMLAEEVHLQIQALADTNQVSSAWVIRMAVQRFLDEFQGQLELPLRISRQGSDS</sequence>
<gene>
    <name evidence="1" type="ORF">XmelCFBP4644_14065</name>
</gene>
<dbReference type="EMBL" id="MDEH01000008">
    <property type="protein sequence ID" value="PPU71776.1"/>
    <property type="molecule type" value="Genomic_DNA"/>
</dbReference>
<reference evidence="1 2" key="1">
    <citation type="submission" date="2016-08" db="EMBL/GenBank/DDBJ databases">
        <authorList>
            <person name="Seilhamer J.J."/>
        </authorList>
    </citation>
    <scope>NUCLEOTIDE SEQUENCE [LARGE SCALE GENOMIC DNA]</scope>
    <source>
        <strain evidence="1 2">CFBP4644</strain>
    </source>
</reference>
<protein>
    <recommendedName>
        <fullName evidence="3">Ribbon-helix-helix protein CopG domain-containing protein</fullName>
    </recommendedName>
</protein>
<proteinExistence type="predicted"/>
<evidence type="ECO:0000313" key="1">
    <source>
        <dbReference type="EMBL" id="PPU71776.1"/>
    </source>
</evidence>
<dbReference type="AlphaFoldDB" id="A0A2S7DD67"/>
<dbReference type="Proteomes" id="UP000239865">
    <property type="component" value="Unassembled WGS sequence"/>
</dbReference>